<dbReference type="Gene3D" id="3.90.1140.10">
    <property type="entry name" value="Cyclic phosphodiesterase"/>
    <property type="match status" value="1"/>
</dbReference>
<evidence type="ECO:0000313" key="6">
    <source>
        <dbReference type="Proteomes" id="UP000031197"/>
    </source>
</evidence>
<keyword evidence="1 2" id="KW-0378">Hydrolase</keyword>
<dbReference type="InterPro" id="IPR014051">
    <property type="entry name" value="Phosphoesterase_HXTX"/>
</dbReference>
<comment type="catalytic activity">
    <reaction evidence="2">
        <text>a 3'-end 2',3'-cyclophospho-ribonucleotide-RNA + H2O = a 3'-end 2'-phospho-ribonucleotide-RNA + H(+)</text>
        <dbReference type="Rhea" id="RHEA:11828"/>
        <dbReference type="Rhea" id="RHEA-COMP:10464"/>
        <dbReference type="Rhea" id="RHEA-COMP:17353"/>
        <dbReference type="ChEBI" id="CHEBI:15377"/>
        <dbReference type="ChEBI" id="CHEBI:15378"/>
        <dbReference type="ChEBI" id="CHEBI:83064"/>
        <dbReference type="ChEBI" id="CHEBI:173113"/>
        <dbReference type="EC" id="3.1.4.58"/>
    </reaction>
</comment>
<comment type="function">
    <text evidence="2">Hydrolyzes RNA 2',3'-cyclic phosphodiester to an RNA 2'-phosphomonoester.</text>
</comment>
<feature type="domain" description="Phosphoesterase HXTX" evidence="4">
    <location>
        <begin position="118"/>
        <end position="192"/>
    </location>
</feature>
<sequence length="217" mass="24481">MRSFIGLDLSATEKLALDSWRQQALPEVMPRQWVKSESIRSRKSSNKRYDHTNSQGPAQPYAVPAANFHITLSFLGEINHRQHEALVYELDQLMSEPFSLTLDATGLWNGPKILFASPTDAPKALGELAKLSRKAARKAAIEVESREYKPHVTLVRKATSSLPLPLYSPNVDVHVSAFHLFESISTPQGVVYPIRQSWPLKHNMSVREKLRRGITDE</sequence>
<dbReference type="Proteomes" id="UP000031197">
    <property type="component" value="Unassembled WGS sequence"/>
</dbReference>
<dbReference type="OrthoDB" id="7061261at2"/>
<feature type="domain" description="Phosphoesterase HXTX" evidence="4">
    <location>
        <begin position="62"/>
        <end position="109"/>
    </location>
</feature>
<dbReference type="PANTHER" id="PTHR35561:SF1">
    <property type="entry name" value="RNA 2',3'-CYCLIC PHOSPHODIESTERASE"/>
    <property type="match status" value="1"/>
</dbReference>
<protein>
    <recommendedName>
        <fullName evidence="2">RNA 2',3'-cyclic phosphodiesterase</fullName>
        <shortName evidence="2">RNA 2',3'-CPDase</shortName>
        <ecNumber evidence="2">3.1.4.58</ecNumber>
    </recommendedName>
</protein>
<dbReference type="HAMAP" id="MF_01940">
    <property type="entry name" value="RNA_CPDase"/>
    <property type="match status" value="1"/>
</dbReference>
<evidence type="ECO:0000256" key="3">
    <source>
        <dbReference type="SAM" id="MobiDB-lite"/>
    </source>
</evidence>
<feature type="active site" description="Proton donor" evidence="2">
    <location>
        <position position="69"/>
    </location>
</feature>
<dbReference type="AlphaFoldDB" id="A0A0B3YE03"/>
<dbReference type="SUPFAM" id="SSF55144">
    <property type="entry name" value="LigT-like"/>
    <property type="match status" value="1"/>
</dbReference>
<evidence type="ECO:0000256" key="2">
    <source>
        <dbReference type="HAMAP-Rule" id="MF_01940"/>
    </source>
</evidence>
<reference evidence="5 6" key="1">
    <citation type="submission" date="2014-12" db="EMBL/GenBank/DDBJ databases">
        <title>Genome sequencing of Alteromonas marina AD001.</title>
        <authorList>
            <person name="Adrian T.G.S."/>
            <person name="Chan K.G."/>
        </authorList>
    </citation>
    <scope>NUCLEOTIDE SEQUENCE [LARGE SCALE GENOMIC DNA]</scope>
    <source>
        <strain evidence="5 6">AD001</strain>
    </source>
</reference>
<dbReference type="InterPro" id="IPR009097">
    <property type="entry name" value="Cyclic_Pdiesterase"/>
</dbReference>
<keyword evidence="5" id="KW-0436">Ligase</keyword>
<dbReference type="PANTHER" id="PTHR35561">
    <property type="entry name" value="RNA 2',3'-CYCLIC PHOSPHODIESTERASE"/>
    <property type="match status" value="1"/>
</dbReference>
<dbReference type="InterPro" id="IPR004175">
    <property type="entry name" value="RNA_CPDase"/>
</dbReference>
<dbReference type="GO" id="GO:0004113">
    <property type="term" value="F:2',3'-cyclic-nucleotide 3'-phosphodiesterase activity"/>
    <property type="evidence" value="ECO:0007669"/>
    <property type="project" value="InterPro"/>
</dbReference>
<dbReference type="GO" id="GO:0016874">
    <property type="term" value="F:ligase activity"/>
    <property type="evidence" value="ECO:0007669"/>
    <property type="project" value="UniProtKB-KW"/>
</dbReference>
<proteinExistence type="inferred from homology"/>
<organism evidence="5 6">
    <name type="scientific">Alteromonas marina</name>
    <dbReference type="NCBI Taxonomy" id="203795"/>
    <lineage>
        <taxon>Bacteria</taxon>
        <taxon>Pseudomonadati</taxon>
        <taxon>Pseudomonadota</taxon>
        <taxon>Gammaproteobacteria</taxon>
        <taxon>Alteromonadales</taxon>
        <taxon>Alteromonadaceae</taxon>
        <taxon>Alteromonas/Salinimonas group</taxon>
        <taxon>Alteromonas</taxon>
    </lineage>
</organism>
<feature type="short sequence motif" description="HXTX 2" evidence="2">
    <location>
        <begin position="151"/>
        <end position="154"/>
    </location>
</feature>
<name>A0A0B3YE03_9ALTE</name>
<gene>
    <name evidence="5" type="ORF">RJ41_04850</name>
</gene>
<feature type="region of interest" description="Disordered" evidence="3">
    <location>
        <begin position="36"/>
        <end position="60"/>
    </location>
</feature>
<accession>A0A0B3YE03</accession>
<comment type="caution">
    <text evidence="5">The sequence shown here is derived from an EMBL/GenBank/DDBJ whole genome shotgun (WGS) entry which is preliminary data.</text>
</comment>
<dbReference type="EC" id="3.1.4.58" evidence="2"/>
<evidence type="ECO:0000313" key="5">
    <source>
        <dbReference type="EMBL" id="KHT55375.1"/>
    </source>
</evidence>
<dbReference type="GO" id="GO:0008664">
    <property type="term" value="F:RNA 2',3'-cyclic 3'-phosphodiesterase activity"/>
    <property type="evidence" value="ECO:0007669"/>
    <property type="project" value="UniProtKB-EC"/>
</dbReference>
<comment type="similarity">
    <text evidence="2">Belongs to the 2H phosphoesterase superfamily. ThpR family.</text>
</comment>
<feature type="active site" description="Proton acceptor" evidence="2">
    <location>
        <position position="151"/>
    </location>
</feature>
<feature type="short sequence motif" description="HXTX 1" evidence="2">
    <location>
        <begin position="69"/>
        <end position="72"/>
    </location>
</feature>
<dbReference type="EMBL" id="JWLW01000009">
    <property type="protein sequence ID" value="KHT55375.1"/>
    <property type="molecule type" value="Genomic_DNA"/>
</dbReference>
<keyword evidence="6" id="KW-1185">Reference proteome</keyword>
<dbReference type="RefSeq" id="WP_039217720.1">
    <property type="nucleotide sequence ID" value="NZ_JWLW01000009.1"/>
</dbReference>
<dbReference type="Pfam" id="PF02834">
    <property type="entry name" value="LigT_PEase"/>
    <property type="match status" value="2"/>
</dbReference>
<evidence type="ECO:0000259" key="4">
    <source>
        <dbReference type="Pfam" id="PF02834"/>
    </source>
</evidence>
<evidence type="ECO:0000256" key="1">
    <source>
        <dbReference type="ARBA" id="ARBA00022801"/>
    </source>
</evidence>
<dbReference type="NCBIfam" id="TIGR02258">
    <property type="entry name" value="2_5_ligase"/>
    <property type="match status" value="1"/>
</dbReference>